<accession>A0AA48M238</accession>
<organism evidence="1">
    <name type="scientific">freshwater sediment metagenome</name>
    <dbReference type="NCBI Taxonomy" id="556182"/>
    <lineage>
        <taxon>unclassified sequences</taxon>
        <taxon>metagenomes</taxon>
        <taxon>ecological metagenomes</taxon>
    </lineage>
</organism>
<dbReference type="AlphaFoldDB" id="A0AA48M238"/>
<sequence>MKPFWLLAPSLLALTCAGSVAQAAAPAFTATCPTGVTATSDGKGHAKINGKRATIKAVGAAWEVRGRGVTVSVGGDPLSADYTGPHRANGVCQISAAAAAPAAPAASSRMPSQNEQACLQAVSLKTNNGDVVLLGSETSEANDTVYVGVGQQRAKWKCLVKRGKVAEVSSMTNEGGL</sequence>
<dbReference type="EMBL" id="OY288114">
    <property type="protein sequence ID" value="CAJ0864928.1"/>
    <property type="molecule type" value="Genomic_DNA"/>
</dbReference>
<protein>
    <submittedName>
        <fullName evidence="1">Uncharacterized protein</fullName>
    </submittedName>
</protein>
<reference evidence="1" key="1">
    <citation type="submission" date="2023-07" db="EMBL/GenBank/DDBJ databases">
        <authorList>
            <person name="Pelsma A.J. K."/>
        </authorList>
    </citation>
    <scope>NUCLEOTIDE SEQUENCE</scope>
</reference>
<name>A0AA48M238_9ZZZZ</name>
<evidence type="ECO:0000313" key="1">
    <source>
        <dbReference type="EMBL" id="CAJ0864928.1"/>
    </source>
</evidence>
<proteinExistence type="predicted"/>
<gene>
    <name evidence="1" type="ORF">AMST5_01720</name>
</gene>